<evidence type="ECO:0000256" key="2">
    <source>
        <dbReference type="ARBA" id="ARBA00022512"/>
    </source>
</evidence>
<feature type="non-terminal residue" evidence="9">
    <location>
        <position position="1"/>
    </location>
</feature>
<keyword evidence="7" id="KW-0472">Membrane</keyword>
<accession>A0ABR6SSB2</accession>
<keyword evidence="3" id="KW-0964">Secreted</keyword>
<organism evidence="9 10">
    <name type="scientific">Listeria farberi</name>
    <dbReference type="NCBI Taxonomy" id="2713500"/>
    <lineage>
        <taxon>Bacteria</taxon>
        <taxon>Bacillati</taxon>
        <taxon>Bacillota</taxon>
        <taxon>Bacilli</taxon>
        <taxon>Bacillales</taxon>
        <taxon>Listeriaceae</taxon>
        <taxon>Listeria</taxon>
    </lineage>
</organism>
<sequence length="66" mass="7186">NLAPSIQKDEDSSNLTISSTEESKDTQKVMDDLPKTGDTTKASTIILGMLCLGLAAFLGFRRRQVK</sequence>
<comment type="caution">
    <text evidence="9">The sequence shown here is derived from an EMBL/GenBank/DDBJ whole genome shotgun (WGS) entry which is preliminary data.</text>
</comment>
<dbReference type="Proteomes" id="UP000518829">
    <property type="component" value="Unassembled WGS sequence"/>
</dbReference>
<dbReference type="EMBL" id="JAARPH010000077">
    <property type="protein sequence ID" value="MBC1376889.1"/>
    <property type="molecule type" value="Genomic_DNA"/>
</dbReference>
<keyword evidence="2" id="KW-0134">Cell wall</keyword>
<evidence type="ECO:0000313" key="9">
    <source>
        <dbReference type="EMBL" id="MBC1376889.1"/>
    </source>
</evidence>
<dbReference type="PROSITE" id="PS50847">
    <property type="entry name" value="GRAM_POS_ANCHORING"/>
    <property type="match status" value="1"/>
</dbReference>
<name>A0ABR6SSB2_9LIST</name>
<evidence type="ECO:0000256" key="3">
    <source>
        <dbReference type="ARBA" id="ARBA00022525"/>
    </source>
</evidence>
<reference evidence="9 10" key="1">
    <citation type="submission" date="2020-03" db="EMBL/GenBank/DDBJ databases">
        <title>Soil Listeria distribution.</title>
        <authorList>
            <person name="Liao J."/>
            <person name="Wiedmann M."/>
        </authorList>
    </citation>
    <scope>NUCLEOTIDE SEQUENCE [LARGE SCALE GENOMIC DNA]</scope>
    <source>
        <strain evidence="9 10">FSL L7-1699</strain>
    </source>
</reference>
<dbReference type="RefSeq" id="WP_185323231.1">
    <property type="nucleotide sequence ID" value="NZ_JAARPH010000077.1"/>
</dbReference>
<proteinExistence type="predicted"/>
<evidence type="ECO:0000256" key="7">
    <source>
        <dbReference type="SAM" id="Phobius"/>
    </source>
</evidence>
<comment type="subcellular location">
    <subcellularLocation>
        <location evidence="1">Secreted</location>
        <location evidence="1">Cell wall</location>
        <topology evidence="1">Peptidoglycan-anchor</topology>
    </subcellularLocation>
</comment>
<feature type="domain" description="Gram-positive cocci surface proteins LPxTG" evidence="8">
    <location>
        <begin position="33"/>
        <end position="66"/>
    </location>
</feature>
<keyword evidence="7" id="KW-1133">Transmembrane helix</keyword>
<feature type="compositionally biased region" description="Basic and acidic residues" evidence="6">
    <location>
        <begin position="21"/>
        <end position="35"/>
    </location>
</feature>
<keyword evidence="4" id="KW-0732">Signal</keyword>
<evidence type="ECO:0000256" key="5">
    <source>
        <dbReference type="ARBA" id="ARBA00023088"/>
    </source>
</evidence>
<gene>
    <name evidence="9" type="ORF">HB839_15295</name>
</gene>
<evidence type="ECO:0000313" key="10">
    <source>
        <dbReference type="Proteomes" id="UP000518829"/>
    </source>
</evidence>
<keyword evidence="7" id="KW-0812">Transmembrane</keyword>
<evidence type="ECO:0000256" key="6">
    <source>
        <dbReference type="SAM" id="MobiDB-lite"/>
    </source>
</evidence>
<feature type="region of interest" description="Disordered" evidence="6">
    <location>
        <begin position="1"/>
        <end position="39"/>
    </location>
</feature>
<dbReference type="NCBIfam" id="TIGR01167">
    <property type="entry name" value="LPXTG_anchor"/>
    <property type="match status" value="1"/>
</dbReference>
<evidence type="ECO:0000256" key="1">
    <source>
        <dbReference type="ARBA" id="ARBA00004168"/>
    </source>
</evidence>
<keyword evidence="5" id="KW-0572">Peptidoglycan-anchor</keyword>
<feature type="transmembrane region" description="Helical" evidence="7">
    <location>
        <begin position="42"/>
        <end position="60"/>
    </location>
</feature>
<evidence type="ECO:0000256" key="4">
    <source>
        <dbReference type="ARBA" id="ARBA00022729"/>
    </source>
</evidence>
<dbReference type="InterPro" id="IPR019931">
    <property type="entry name" value="LPXTG_anchor"/>
</dbReference>
<keyword evidence="10" id="KW-1185">Reference proteome</keyword>
<dbReference type="Pfam" id="PF00746">
    <property type="entry name" value="Gram_pos_anchor"/>
    <property type="match status" value="1"/>
</dbReference>
<evidence type="ECO:0000259" key="8">
    <source>
        <dbReference type="PROSITE" id="PS50847"/>
    </source>
</evidence>
<protein>
    <submittedName>
        <fullName evidence="9">LPXTG cell wall anchor domain-containing protein</fullName>
    </submittedName>
</protein>